<dbReference type="Gene3D" id="3.40.140.10">
    <property type="entry name" value="Cytidine Deaminase, domain 2"/>
    <property type="match status" value="1"/>
</dbReference>
<evidence type="ECO:0000256" key="1">
    <source>
        <dbReference type="ARBA" id="ARBA00022670"/>
    </source>
</evidence>
<gene>
    <name evidence="8" type="ORF">EM932_01500</name>
</gene>
<keyword evidence="3" id="KW-0378">Hydrolase</keyword>
<keyword evidence="5" id="KW-0482">Metalloprotease</keyword>
<name>A0A4S1E485_9FLAO</name>
<comment type="caution">
    <text evidence="8">The sequence shown here is derived from an EMBL/GenBank/DDBJ whole genome shotgun (WGS) entry which is preliminary data.</text>
</comment>
<protein>
    <recommendedName>
        <fullName evidence="10">Thiamine biosynthesis protein ThiF</fullName>
    </recommendedName>
</protein>
<dbReference type="InterPro" id="IPR032865">
    <property type="entry name" value="Prok-E2_A"/>
</dbReference>
<dbReference type="Proteomes" id="UP000307602">
    <property type="component" value="Unassembled WGS sequence"/>
</dbReference>
<keyword evidence="2" id="KW-0479">Metal-binding</keyword>
<dbReference type="GO" id="GO:0006508">
    <property type="term" value="P:proteolysis"/>
    <property type="evidence" value="ECO:0007669"/>
    <property type="project" value="UniProtKB-KW"/>
</dbReference>
<dbReference type="GO" id="GO:0008237">
    <property type="term" value="F:metallopeptidase activity"/>
    <property type="evidence" value="ECO:0007669"/>
    <property type="project" value="UniProtKB-KW"/>
</dbReference>
<dbReference type="SUPFAM" id="SSF69572">
    <property type="entry name" value="Activating enzymes of the ubiquitin-like proteins"/>
    <property type="match status" value="1"/>
</dbReference>
<sequence length="729" mass="83297">MEQDYKEPSGEKLNVDKLKNEHSRQIISSISAFDNTIKLLEISNSDDGYREFIYINILPDIPNNPINDIRQEENLVIITSVNNQNLPKVYALRKDFPVGLPHTNITKDERPVSLCLFEETFEELKHNWSGSFFLESIKNWLELTAIDALHQEDQHLEPFIIGNGGMIMGNNTHKFFDKLSGNFYKSTDNPVKKSFHKIFISISPLENGVVHQRVDNLFDLIELFSSKGVDFKDFLKQRILELGEFGLSLNKGHDFWEAILFINVQIPIIRYEDLTEPTLVCFKVDCTLGEMLNMYGFTILGAKDIHHTDEKFSEENLKAIEVEILNPIPNLDVEWARKYSDTENGKGIDNKISLVGVGALGSQFFMNLARNGFGNWNLIDKDVLLPHNFIRHASTNIEKHTSLNKAEALSKQANELLSDNDFSKSFPIPVSSLDKTTLEESDIIVDMSTSIGAERYLVNEIEGPRKLSSFLNPSGTDLIMLTEDNEGVFPLDTLEVQYYKELIQNPNLANHLVFEQSGKIRYARGCRDITSKIPQENLSIFSGISAKNFKKKLSSNNADIEIWRLDELQSVRHFNFAIDNWHKVSISDWTILINEDNLLKIISSHRKNKLPNETGGILIGTVDTYYKKIYVAHTILSPKDSIERPTLFIRGIDGVSNELIRISQITNQNLKYLGEWHSHPRYCSLNMSEDDKIQFAELTREAELNGQPALMLILGDNSEFQIYLNNFKI</sequence>
<reference evidence="8 9" key="1">
    <citation type="submission" date="2019-04" db="EMBL/GenBank/DDBJ databases">
        <authorList>
            <person name="Liu A."/>
        </authorList>
    </citation>
    <scope>NUCLEOTIDE SEQUENCE [LARGE SCALE GENOMIC DNA]</scope>
    <source>
        <strain evidence="8 9">RZ03</strain>
    </source>
</reference>
<evidence type="ECO:0000256" key="5">
    <source>
        <dbReference type="ARBA" id="ARBA00023049"/>
    </source>
</evidence>
<evidence type="ECO:0000256" key="4">
    <source>
        <dbReference type="ARBA" id="ARBA00022833"/>
    </source>
</evidence>
<proteinExistence type="predicted"/>
<dbReference type="AlphaFoldDB" id="A0A4S1E485"/>
<evidence type="ECO:0000259" key="7">
    <source>
        <dbReference type="Pfam" id="PF14464"/>
    </source>
</evidence>
<dbReference type="InterPro" id="IPR028090">
    <property type="entry name" value="JAB_dom_prok"/>
</dbReference>
<feature type="domain" description="JAB" evidence="7">
    <location>
        <begin position="598"/>
        <end position="716"/>
    </location>
</feature>
<dbReference type="SUPFAM" id="SSF102712">
    <property type="entry name" value="JAB1/MPN domain"/>
    <property type="match status" value="1"/>
</dbReference>
<evidence type="ECO:0000313" key="8">
    <source>
        <dbReference type="EMBL" id="TGV04822.1"/>
    </source>
</evidence>
<evidence type="ECO:0000256" key="2">
    <source>
        <dbReference type="ARBA" id="ARBA00022723"/>
    </source>
</evidence>
<keyword evidence="1" id="KW-0645">Protease</keyword>
<dbReference type="GO" id="GO:0046872">
    <property type="term" value="F:metal ion binding"/>
    <property type="evidence" value="ECO:0007669"/>
    <property type="project" value="UniProtKB-KW"/>
</dbReference>
<dbReference type="Pfam" id="PF14457">
    <property type="entry name" value="Prok-E2_A"/>
    <property type="match status" value="1"/>
</dbReference>
<evidence type="ECO:0000313" key="9">
    <source>
        <dbReference type="Proteomes" id="UP000307602"/>
    </source>
</evidence>
<feature type="domain" description="THIF-type NAD/FAD binding fold" evidence="6">
    <location>
        <begin position="351"/>
        <end position="459"/>
    </location>
</feature>
<dbReference type="OrthoDB" id="517279at2"/>
<evidence type="ECO:0000259" key="6">
    <source>
        <dbReference type="Pfam" id="PF00899"/>
    </source>
</evidence>
<dbReference type="Gene3D" id="3.40.50.720">
    <property type="entry name" value="NAD(P)-binding Rossmann-like Domain"/>
    <property type="match status" value="1"/>
</dbReference>
<organism evidence="8 9">
    <name type="scientific">Flavivirga rizhaonensis</name>
    <dbReference type="NCBI Taxonomy" id="2559571"/>
    <lineage>
        <taxon>Bacteria</taxon>
        <taxon>Pseudomonadati</taxon>
        <taxon>Bacteroidota</taxon>
        <taxon>Flavobacteriia</taxon>
        <taxon>Flavobacteriales</taxon>
        <taxon>Flavobacteriaceae</taxon>
        <taxon>Flavivirga</taxon>
    </lineage>
</organism>
<keyword evidence="9" id="KW-1185">Reference proteome</keyword>
<keyword evidence="4" id="KW-0862">Zinc</keyword>
<dbReference type="InterPro" id="IPR000594">
    <property type="entry name" value="ThiF_NAD_FAD-bd"/>
</dbReference>
<dbReference type="InterPro" id="IPR035985">
    <property type="entry name" value="Ubiquitin-activating_enz"/>
</dbReference>
<dbReference type="Pfam" id="PF14464">
    <property type="entry name" value="Prok-JAB"/>
    <property type="match status" value="1"/>
</dbReference>
<accession>A0A4S1E485</accession>
<dbReference type="GO" id="GO:0008641">
    <property type="term" value="F:ubiquitin-like modifier activating enzyme activity"/>
    <property type="evidence" value="ECO:0007669"/>
    <property type="project" value="InterPro"/>
</dbReference>
<dbReference type="Pfam" id="PF00899">
    <property type="entry name" value="ThiF"/>
    <property type="match status" value="1"/>
</dbReference>
<evidence type="ECO:0000256" key="3">
    <source>
        <dbReference type="ARBA" id="ARBA00022801"/>
    </source>
</evidence>
<evidence type="ECO:0008006" key="10">
    <source>
        <dbReference type="Google" id="ProtNLM"/>
    </source>
</evidence>
<dbReference type="EMBL" id="SRSO01000001">
    <property type="protein sequence ID" value="TGV04822.1"/>
    <property type="molecule type" value="Genomic_DNA"/>
</dbReference>